<dbReference type="CDD" id="cd00158">
    <property type="entry name" value="RHOD"/>
    <property type="match status" value="1"/>
</dbReference>
<feature type="domain" description="Rhodanese" evidence="2">
    <location>
        <begin position="42"/>
        <end position="126"/>
    </location>
</feature>
<keyword evidence="1" id="KW-1133">Transmembrane helix</keyword>
<evidence type="ECO:0000256" key="1">
    <source>
        <dbReference type="SAM" id="Phobius"/>
    </source>
</evidence>
<name>A0ABU5ZHN0_9BACL</name>
<reference evidence="3" key="1">
    <citation type="submission" date="2023-12" db="EMBL/GenBank/DDBJ databases">
        <title>Fervidustalea candida gen. nov., sp. nov., a novel member of the family Paenibacillaceae isolated from a geothermal area.</title>
        <authorList>
            <person name="Li W.-J."/>
            <person name="Jiao J.-Y."/>
            <person name="Chen Y."/>
        </authorList>
    </citation>
    <scope>NUCLEOTIDE SEQUENCE</scope>
    <source>
        <strain evidence="3">SYSU GA230002</strain>
    </source>
</reference>
<keyword evidence="1" id="KW-0812">Transmembrane</keyword>
<evidence type="ECO:0000259" key="2">
    <source>
        <dbReference type="PROSITE" id="PS50206"/>
    </source>
</evidence>
<dbReference type="InterPro" id="IPR001763">
    <property type="entry name" value="Rhodanese-like_dom"/>
</dbReference>
<dbReference type="RefSeq" id="WP_371754104.1">
    <property type="nucleotide sequence ID" value="NZ_JAYJLD010000012.1"/>
</dbReference>
<evidence type="ECO:0000313" key="4">
    <source>
        <dbReference type="Proteomes" id="UP001310386"/>
    </source>
</evidence>
<dbReference type="SUPFAM" id="SSF52821">
    <property type="entry name" value="Rhodanese/Cell cycle control phosphatase"/>
    <property type="match status" value="1"/>
</dbReference>
<comment type="caution">
    <text evidence="3">The sequence shown here is derived from an EMBL/GenBank/DDBJ whole genome shotgun (WGS) entry which is preliminary data.</text>
</comment>
<organism evidence="3 4">
    <name type="scientific">Ferviditalea candida</name>
    <dbReference type="NCBI Taxonomy" id="3108399"/>
    <lineage>
        <taxon>Bacteria</taxon>
        <taxon>Bacillati</taxon>
        <taxon>Bacillota</taxon>
        <taxon>Bacilli</taxon>
        <taxon>Bacillales</taxon>
        <taxon>Paenibacillaceae</taxon>
        <taxon>Ferviditalea</taxon>
    </lineage>
</organism>
<gene>
    <name evidence="3" type="ORF">VF724_09945</name>
</gene>
<sequence length="127" mass="14352">MDSSTVINILIFALAAWFIYSRFAPTKGLKTLKDPDFQKELQQKDNFLADVREPHEYQRGHIQGAVNIPLSQLRNRINDFPNDKPIYLYCQSGMRSKQAAKILSKSGKTQLAHLLGVISAYSGKVVK</sequence>
<dbReference type="InterPro" id="IPR036873">
    <property type="entry name" value="Rhodanese-like_dom_sf"/>
</dbReference>
<keyword evidence="1" id="KW-0472">Membrane</keyword>
<dbReference type="SMART" id="SM00450">
    <property type="entry name" value="RHOD"/>
    <property type="match status" value="1"/>
</dbReference>
<dbReference type="Gene3D" id="3.40.250.10">
    <property type="entry name" value="Rhodanese-like domain"/>
    <property type="match status" value="1"/>
</dbReference>
<dbReference type="EMBL" id="JAYJLD010000012">
    <property type="protein sequence ID" value="MEB3101984.1"/>
    <property type="molecule type" value="Genomic_DNA"/>
</dbReference>
<dbReference type="PROSITE" id="PS50206">
    <property type="entry name" value="RHODANESE_3"/>
    <property type="match status" value="1"/>
</dbReference>
<keyword evidence="4" id="KW-1185">Reference proteome</keyword>
<dbReference type="InterPro" id="IPR050229">
    <property type="entry name" value="GlpE_sulfurtransferase"/>
</dbReference>
<protein>
    <submittedName>
        <fullName evidence="3">Rhodanese-like domain-containing protein</fullName>
    </submittedName>
</protein>
<evidence type="ECO:0000313" key="3">
    <source>
        <dbReference type="EMBL" id="MEB3101984.1"/>
    </source>
</evidence>
<feature type="transmembrane region" description="Helical" evidence="1">
    <location>
        <begin position="6"/>
        <end position="23"/>
    </location>
</feature>
<dbReference type="Pfam" id="PF00581">
    <property type="entry name" value="Rhodanese"/>
    <property type="match status" value="1"/>
</dbReference>
<proteinExistence type="predicted"/>
<accession>A0ABU5ZHN0</accession>
<dbReference type="PANTHER" id="PTHR43031">
    <property type="entry name" value="FAD-DEPENDENT OXIDOREDUCTASE"/>
    <property type="match status" value="1"/>
</dbReference>
<dbReference type="PANTHER" id="PTHR43031:SF18">
    <property type="entry name" value="RHODANESE-RELATED SULFURTRANSFERASES"/>
    <property type="match status" value="1"/>
</dbReference>
<dbReference type="Proteomes" id="UP001310386">
    <property type="component" value="Unassembled WGS sequence"/>
</dbReference>